<gene>
    <name evidence="2" type="ORF">IQ05_00437</name>
</gene>
<dbReference type="EMBL" id="VLKO01000002">
    <property type="protein sequence ID" value="TWI02202.1"/>
    <property type="molecule type" value="Genomic_DNA"/>
</dbReference>
<evidence type="ECO:0000313" key="2">
    <source>
        <dbReference type="EMBL" id="TWI02202.1"/>
    </source>
</evidence>
<evidence type="ECO:0008006" key="4">
    <source>
        <dbReference type="Google" id="ProtNLM"/>
    </source>
</evidence>
<sequence length="167" mass="19159">MKKIITRVLFVVLILSMSSFAAHKFYVALFQVNYVSEKKMIQITARIFVDDLNNALEKKHNRKVNIGSEMETADDVLLLKKYLNEKFIVKVDGQTKVINFVSKEMEGDVLICYLSIKEIKKMKALDIYNAVLTQNNAEQQNIMHFNVLGVKNTLLFTTSTSKGVLKY</sequence>
<dbReference type="InterPro" id="IPR046525">
    <property type="entry name" value="DUF6702"/>
</dbReference>
<evidence type="ECO:0000256" key="1">
    <source>
        <dbReference type="SAM" id="SignalP"/>
    </source>
</evidence>
<dbReference type="RefSeq" id="WP_144889359.1">
    <property type="nucleotide sequence ID" value="NZ_VLKO01000002.1"/>
</dbReference>
<reference evidence="2 3" key="1">
    <citation type="journal article" date="2015" name="Stand. Genomic Sci.">
        <title>Genomic Encyclopedia of Bacterial and Archaeal Type Strains, Phase III: the genomes of soil and plant-associated and newly described type strains.</title>
        <authorList>
            <person name="Whitman W.B."/>
            <person name="Woyke T."/>
            <person name="Klenk H.P."/>
            <person name="Zhou Y."/>
            <person name="Lilburn T.G."/>
            <person name="Beck B.J."/>
            <person name="De Vos P."/>
            <person name="Vandamme P."/>
            <person name="Eisen J.A."/>
            <person name="Garrity G."/>
            <person name="Hugenholtz P."/>
            <person name="Kyrpides N.C."/>
        </authorList>
    </citation>
    <scope>NUCLEOTIDE SEQUENCE [LARGE SCALE GENOMIC DNA]</scope>
    <source>
        <strain evidence="2 3">CGMCC 1.6847</strain>
    </source>
</reference>
<name>A0ABY3FMN0_9FLAO</name>
<proteinExistence type="predicted"/>
<dbReference type="Proteomes" id="UP000317519">
    <property type="component" value="Unassembled WGS sequence"/>
</dbReference>
<feature type="chain" id="PRO_5046053419" description="Peptidase E" evidence="1">
    <location>
        <begin position="22"/>
        <end position="167"/>
    </location>
</feature>
<evidence type="ECO:0000313" key="3">
    <source>
        <dbReference type="Proteomes" id="UP000317519"/>
    </source>
</evidence>
<feature type="signal peptide" evidence="1">
    <location>
        <begin position="1"/>
        <end position="21"/>
    </location>
</feature>
<organism evidence="2 3">
    <name type="scientific">Flavobacterium tiangeerense</name>
    <dbReference type="NCBI Taxonomy" id="459471"/>
    <lineage>
        <taxon>Bacteria</taxon>
        <taxon>Pseudomonadati</taxon>
        <taxon>Bacteroidota</taxon>
        <taxon>Flavobacteriia</taxon>
        <taxon>Flavobacteriales</taxon>
        <taxon>Flavobacteriaceae</taxon>
        <taxon>Flavobacterium</taxon>
    </lineage>
</organism>
<accession>A0ABY3FMN0</accession>
<keyword evidence="3" id="KW-1185">Reference proteome</keyword>
<comment type="caution">
    <text evidence="2">The sequence shown here is derived from an EMBL/GenBank/DDBJ whole genome shotgun (WGS) entry which is preliminary data.</text>
</comment>
<dbReference type="Pfam" id="PF20420">
    <property type="entry name" value="DUF6702"/>
    <property type="match status" value="1"/>
</dbReference>
<keyword evidence="1" id="KW-0732">Signal</keyword>
<protein>
    <recommendedName>
        <fullName evidence="4">Peptidase E</fullName>
    </recommendedName>
</protein>